<evidence type="ECO:0008006" key="3">
    <source>
        <dbReference type="Google" id="ProtNLM"/>
    </source>
</evidence>
<keyword evidence="2" id="KW-1185">Reference proteome</keyword>
<dbReference type="EMBL" id="BAABKZ010000002">
    <property type="protein sequence ID" value="GAA5093612.1"/>
    <property type="molecule type" value="Genomic_DNA"/>
</dbReference>
<proteinExistence type="predicted"/>
<gene>
    <name evidence="1" type="ORF">GCM10025760_24030</name>
</gene>
<dbReference type="Proteomes" id="UP001501407">
    <property type="component" value="Unassembled WGS sequence"/>
</dbReference>
<sequence>MTPKNQRTKSCSATERAGRLQQAEGFWSDAEDLQELGEASPNSLVTLYVHAGIAAADVVCCAKLGEYSNSANHSDAIALLEKADSSLAPSLARLVGMKTAAGYSVSSMSAQRVSTARSAAEKLMVAARAL</sequence>
<evidence type="ECO:0000313" key="1">
    <source>
        <dbReference type="EMBL" id="GAA5093612.1"/>
    </source>
</evidence>
<dbReference type="RefSeq" id="WP_194414480.1">
    <property type="nucleotide sequence ID" value="NZ_BAABKZ010000002.1"/>
</dbReference>
<name>A0ABP9MB05_9MICO</name>
<accession>A0ABP9MB05</accession>
<evidence type="ECO:0000313" key="2">
    <source>
        <dbReference type="Proteomes" id="UP001501407"/>
    </source>
</evidence>
<reference evidence="2" key="1">
    <citation type="journal article" date="2019" name="Int. J. Syst. Evol. Microbiol.">
        <title>The Global Catalogue of Microorganisms (GCM) 10K type strain sequencing project: providing services to taxonomists for standard genome sequencing and annotation.</title>
        <authorList>
            <consortium name="The Broad Institute Genomics Platform"/>
            <consortium name="The Broad Institute Genome Sequencing Center for Infectious Disease"/>
            <person name="Wu L."/>
            <person name="Ma J."/>
        </authorList>
    </citation>
    <scope>NUCLEOTIDE SEQUENCE [LARGE SCALE GENOMIC DNA]</scope>
    <source>
        <strain evidence="2">JCM 18959</strain>
    </source>
</reference>
<comment type="caution">
    <text evidence="1">The sequence shown here is derived from an EMBL/GenBank/DDBJ whole genome shotgun (WGS) entry which is preliminary data.</text>
</comment>
<protein>
    <recommendedName>
        <fullName evidence="3">DNA-binding protein</fullName>
    </recommendedName>
</protein>
<organism evidence="1 2">
    <name type="scientific">Microbacterium yannicii</name>
    <dbReference type="NCBI Taxonomy" id="671622"/>
    <lineage>
        <taxon>Bacteria</taxon>
        <taxon>Bacillati</taxon>
        <taxon>Actinomycetota</taxon>
        <taxon>Actinomycetes</taxon>
        <taxon>Micrococcales</taxon>
        <taxon>Microbacteriaceae</taxon>
        <taxon>Microbacterium</taxon>
    </lineage>
</organism>